<name>A0A6N6VFJ8_9HYPH</name>
<comment type="caution">
    <text evidence="1">The sequence shown here is derived from an EMBL/GenBank/DDBJ whole genome shotgun (WGS) entry which is preliminary data.</text>
</comment>
<keyword evidence="2" id="KW-1185">Reference proteome</keyword>
<evidence type="ECO:0008006" key="3">
    <source>
        <dbReference type="Google" id="ProtNLM"/>
    </source>
</evidence>
<sequence length="242" mass="26836">MEQASERPDIIFVSFDEPNADAHFERLKSFEPSAKRVHGVRGIYAAYQAVAETATTSHFYMVDADSWVLDDFSFAIPDEASLADIKMWSARNAVNGLRWFNGGLKLLSRRAVLSMNPGSIDFFSSMAGERVLSGEIATETRFNATPFLAWRAGFRECAKLTGKVVRFRDAGEHLNIWQTQGADKLNGAWCMLGARMGANYGLKNPAGHSLLKINDMRWLYDVFEDARKSNAIATILAEIAGG</sequence>
<dbReference type="RefSeq" id="WP_152217078.1">
    <property type="nucleotide sequence ID" value="NZ_WESC01000014.1"/>
</dbReference>
<protein>
    <recommendedName>
        <fullName evidence="3">Glycosyltransferase</fullName>
    </recommendedName>
</protein>
<dbReference type="EMBL" id="WESC01000014">
    <property type="protein sequence ID" value="KAB7738987.1"/>
    <property type="molecule type" value="Genomic_DNA"/>
</dbReference>
<dbReference type="Proteomes" id="UP000468901">
    <property type="component" value="Unassembled WGS sequence"/>
</dbReference>
<proteinExistence type="predicted"/>
<evidence type="ECO:0000313" key="2">
    <source>
        <dbReference type="Proteomes" id="UP000468901"/>
    </source>
</evidence>
<dbReference type="AlphaFoldDB" id="A0A6N6VFJ8"/>
<reference evidence="1 2" key="1">
    <citation type="submission" date="2019-09" db="EMBL/GenBank/DDBJ databases">
        <title>Parvibaculum sedimenti sp. nov., isolated from sediment.</title>
        <authorList>
            <person name="Wang Y."/>
        </authorList>
    </citation>
    <scope>NUCLEOTIDE SEQUENCE [LARGE SCALE GENOMIC DNA]</scope>
    <source>
        <strain evidence="1 2">HXT-9</strain>
    </source>
</reference>
<evidence type="ECO:0000313" key="1">
    <source>
        <dbReference type="EMBL" id="KAB7738987.1"/>
    </source>
</evidence>
<organism evidence="1 2">
    <name type="scientific">Parvibaculum sedimenti</name>
    <dbReference type="NCBI Taxonomy" id="2608632"/>
    <lineage>
        <taxon>Bacteria</taxon>
        <taxon>Pseudomonadati</taxon>
        <taxon>Pseudomonadota</taxon>
        <taxon>Alphaproteobacteria</taxon>
        <taxon>Hyphomicrobiales</taxon>
        <taxon>Parvibaculaceae</taxon>
        <taxon>Parvibaculum</taxon>
    </lineage>
</organism>
<accession>A0A6N6VFJ8</accession>
<gene>
    <name evidence="1" type="ORF">F2P47_14405</name>
</gene>